<accession>A0ABN2SAY7</accession>
<dbReference type="InterPro" id="IPR004638">
    <property type="entry name" value="EmrB-like"/>
</dbReference>
<feature type="transmembrane region" description="Helical" evidence="7">
    <location>
        <begin position="20"/>
        <end position="45"/>
    </location>
</feature>
<dbReference type="NCBIfam" id="TIGR00711">
    <property type="entry name" value="efflux_EmrB"/>
    <property type="match status" value="1"/>
</dbReference>
<feature type="transmembrane region" description="Helical" evidence="7">
    <location>
        <begin position="176"/>
        <end position="196"/>
    </location>
</feature>
<dbReference type="Gene3D" id="1.20.1720.10">
    <property type="entry name" value="Multidrug resistance protein D"/>
    <property type="match status" value="1"/>
</dbReference>
<dbReference type="SUPFAM" id="SSF46785">
    <property type="entry name" value="Winged helix' DNA-binding domain"/>
    <property type="match status" value="1"/>
</dbReference>
<dbReference type="Gene3D" id="1.10.10.10">
    <property type="entry name" value="Winged helix-like DNA-binding domain superfamily/Winged helix DNA-binding domain"/>
    <property type="match status" value="1"/>
</dbReference>
<feature type="transmembrane region" description="Helical" evidence="7">
    <location>
        <begin position="149"/>
        <end position="170"/>
    </location>
</feature>
<feature type="transmembrane region" description="Helical" evidence="7">
    <location>
        <begin position="88"/>
        <end position="111"/>
    </location>
</feature>
<keyword evidence="5 7" id="KW-1133">Transmembrane helix</keyword>
<dbReference type="InterPro" id="IPR036259">
    <property type="entry name" value="MFS_trans_sf"/>
</dbReference>
<keyword evidence="4 7" id="KW-0812">Transmembrane</keyword>
<feature type="transmembrane region" description="Helical" evidence="7">
    <location>
        <begin position="57"/>
        <end position="76"/>
    </location>
</feature>
<evidence type="ECO:0000256" key="4">
    <source>
        <dbReference type="ARBA" id="ARBA00022692"/>
    </source>
</evidence>
<evidence type="ECO:0000313" key="9">
    <source>
        <dbReference type="EMBL" id="GAA1983161.1"/>
    </source>
</evidence>
<keyword evidence="3" id="KW-1003">Cell membrane</keyword>
<feature type="transmembrane region" description="Helical" evidence="7">
    <location>
        <begin position="314"/>
        <end position="336"/>
    </location>
</feature>
<organism evidence="9 10">
    <name type="scientific">Nocardiopsis rhodophaea</name>
    <dbReference type="NCBI Taxonomy" id="280238"/>
    <lineage>
        <taxon>Bacteria</taxon>
        <taxon>Bacillati</taxon>
        <taxon>Actinomycetota</taxon>
        <taxon>Actinomycetes</taxon>
        <taxon>Streptosporangiales</taxon>
        <taxon>Nocardiopsidaceae</taxon>
        <taxon>Nocardiopsis</taxon>
    </lineage>
</organism>
<dbReference type="EMBL" id="BAAAPC010000002">
    <property type="protein sequence ID" value="GAA1983161.1"/>
    <property type="molecule type" value="Genomic_DNA"/>
</dbReference>
<gene>
    <name evidence="9" type="ORF">GCM10009799_05490</name>
</gene>
<evidence type="ECO:0000259" key="8">
    <source>
        <dbReference type="PROSITE" id="PS50850"/>
    </source>
</evidence>
<evidence type="ECO:0000256" key="5">
    <source>
        <dbReference type="ARBA" id="ARBA00022989"/>
    </source>
</evidence>
<evidence type="ECO:0000256" key="6">
    <source>
        <dbReference type="ARBA" id="ARBA00023136"/>
    </source>
</evidence>
<comment type="caution">
    <text evidence="9">The sequence shown here is derived from an EMBL/GenBank/DDBJ whole genome shotgun (WGS) entry which is preliminary data.</text>
</comment>
<feature type="transmembrane region" description="Helical" evidence="7">
    <location>
        <begin position="235"/>
        <end position="256"/>
    </location>
</feature>
<name>A0ABN2SAY7_9ACTN</name>
<dbReference type="PANTHER" id="PTHR23501:SF197">
    <property type="entry name" value="COMD"/>
    <property type="match status" value="1"/>
</dbReference>
<sequence>MQARAADLRERREGGRRPAVLVIMGALLLTVLLAALDQTIVSTALPTIVSDLGGLNHLSWVVTAYLLAVTASTPLWGKLGDQFGRKWVFLGCIAIFLAGSALAGISATMLQLICFRALQGIGGGGLMVLASAIIGDIVSPRERGRYQGLFGAAFGLSSVAGPLIGGLFVDHFTWRWVFYVNIPLGFLAFVAVLFVLPASASARERHRIDYLGTALVAAAAVCVTLLASWGGSTYAWTSPVTIGLGVAAVVLGVLWWRSAKRAAEPVLPLRLFSSPVIRVGMAISFCVGFAMMGSMAFLPLFLQVVHGYSPTASGLSLLPMVLGMLITSIGSGILVTKTGRYKVFPILGGAVLTVALALLSLLGPDTSLLEMGAYFLLLGLGLGLAMQVIVTATQNAAEYRDLGVATSSATFARSIGGAFGTSVFGAVFSGQLAGNLRERAAEITLPPGVTFESIEGNPQVVDQLAPSVQAGFLTAYADAIDIVFLAAVPVALLAFVLALMLKEIPLRTTVASPDLDEAVAPVWTCREPLDRVERAVYHVADEQGARKIYADLARAAGLDLSPGSCWVLTHLACTGPITPEELARLAHCPPGVTEEVHDELRLARLLREEGGPAWELNARGRDAARRLYDAQRTVLRAMLEEYAAQEYTELVALLEELTRDTLGDEHDAGLVRDPVPHRPL</sequence>
<dbReference type="InterPro" id="IPR036390">
    <property type="entry name" value="WH_DNA-bd_sf"/>
</dbReference>
<proteinExistence type="predicted"/>
<protein>
    <submittedName>
        <fullName evidence="9">MFS transporter</fullName>
    </submittedName>
</protein>
<dbReference type="InterPro" id="IPR020846">
    <property type="entry name" value="MFS_dom"/>
</dbReference>
<feature type="transmembrane region" description="Helical" evidence="7">
    <location>
        <begin position="276"/>
        <end position="302"/>
    </location>
</feature>
<dbReference type="Gene3D" id="1.20.1250.20">
    <property type="entry name" value="MFS general substrate transporter like domains"/>
    <property type="match status" value="1"/>
</dbReference>
<reference evidence="9 10" key="1">
    <citation type="journal article" date="2019" name="Int. J. Syst. Evol. Microbiol.">
        <title>The Global Catalogue of Microorganisms (GCM) 10K type strain sequencing project: providing services to taxonomists for standard genome sequencing and annotation.</title>
        <authorList>
            <consortium name="The Broad Institute Genomics Platform"/>
            <consortium name="The Broad Institute Genome Sequencing Center for Infectious Disease"/>
            <person name="Wu L."/>
            <person name="Ma J."/>
        </authorList>
    </citation>
    <scope>NUCLEOTIDE SEQUENCE [LARGE SCALE GENOMIC DNA]</scope>
    <source>
        <strain evidence="9 10">JCM 15313</strain>
    </source>
</reference>
<evidence type="ECO:0000313" key="10">
    <source>
        <dbReference type="Proteomes" id="UP001501585"/>
    </source>
</evidence>
<dbReference type="CDD" id="cd17502">
    <property type="entry name" value="MFS_Azr1_MDR_like"/>
    <property type="match status" value="1"/>
</dbReference>
<feature type="transmembrane region" description="Helical" evidence="7">
    <location>
        <begin position="482"/>
        <end position="501"/>
    </location>
</feature>
<comment type="subcellular location">
    <subcellularLocation>
        <location evidence="1">Cell membrane</location>
        <topology evidence="1">Multi-pass membrane protein</topology>
    </subcellularLocation>
</comment>
<evidence type="ECO:0000256" key="2">
    <source>
        <dbReference type="ARBA" id="ARBA00022448"/>
    </source>
</evidence>
<feature type="transmembrane region" description="Helical" evidence="7">
    <location>
        <begin position="374"/>
        <end position="392"/>
    </location>
</feature>
<feature type="transmembrane region" description="Helical" evidence="7">
    <location>
        <begin position="117"/>
        <end position="137"/>
    </location>
</feature>
<dbReference type="RefSeq" id="WP_344159948.1">
    <property type="nucleotide sequence ID" value="NZ_BAAAPC010000002.1"/>
</dbReference>
<feature type="transmembrane region" description="Helical" evidence="7">
    <location>
        <begin position="208"/>
        <end position="229"/>
    </location>
</feature>
<feature type="transmembrane region" description="Helical" evidence="7">
    <location>
        <begin position="404"/>
        <end position="428"/>
    </location>
</feature>
<feature type="domain" description="Major facilitator superfamily (MFS) profile" evidence="8">
    <location>
        <begin position="23"/>
        <end position="506"/>
    </location>
</feature>
<dbReference type="PANTHER" id="PTHR23501">
    <property type="entry name" value="MAJOR FACILITATOR SUPERFAMILY"/>
    <property type="match status" value="1"/>
</dbReference>
<keyword evidence="10" id="KW-1185">Reference proteome</keyword>
<dbReference type="Proteomes" id="UP001501585">
    <property type="component" value="Unassembled WGS sequence"/>
</dbReference>
<keyword evidence="2" id="KW-0813">Transport</keyword>
<evidence type="ECO:0000256" key="7">
    <source>
        <dbReference type="SAM" id="Phobius"/>
    </source>
</evidence>
<dbReference type="PROSITE" id="PS50850">
    <property type="entry name" value="MFS"/>
    <property type="match status" value="1"/>
</dbReference>
<dbReference type="SUPFAM" id="SSF103473">
    <property type="entry name" value="MFS general substrate transporter"/>
    <property type="match status" value="1"/>
</dbReference>
<dbReference type="InterPro" id="IPR011701">
    <property type="entry name" value="MFS"/>
</dbReference>
<feature type="transmembrane region" description="Helical" evidence="7">
    <location>
        <begin position="343"/>
        <end position="362"/>
    </location>
</feature>
<dbReference type="InterPro" id="IPR036388">
    <property type="entry name" value="WH-like_DNA-bd_sf"/>
</dbReference>
<dbReference type="Pfam" id="PF07690">
    <property type="entry name" value="MFS_1"/>
    <property type="match status" value="1"/>
</dbReference>
<evidence type="ECO:0000256" key="1">
    <source>
        <dbReference type="ARBA" id="ARBA00004651"/>
    </source>
</evidence>
<dbReference type="PRINTS" id="PR01036">
    <property type="entry name" value="TCRTETB"/>
</dbReference>
<keyword evidence="6 7" id="KW-0472">Membrane</keyword>
<evidence type="ECO:0000256" key="3">
    <source>
        <dbReference type="ARBA" id="ARBA00022475"/>
    </source>
</evidence>